<proteinExistence type="predicted"/>
<evidence type="ECO:0000256" key="3">
    <source>
        <dbReference type="ARBA" id="ARBA00022989"/>
    </source>
</evidence>
<keyword evidence="7" id="KW-1185">Reference proteome</keyword>
<sequence length="245" mass="25826">MNKLLNADFTERLSFIADSPLVGITLTVGAFLLGQRIYEKCGRFPLLHPILIAVLSITVFLQLTGVSYDNYKDNMAIFSLLLGTATVALAVPLYQQLHLIRSHAKALLITLLVGFLLAPAIALAFAWFTGASATTLLSLAAKSVTTPIAMAVTESIGGIPPLAAGTVIFVGIVGALVGPALMDRMNIHNKAVRGFTLGLTSHAVGTARAFELDPVTGAFSSLGLALTGAITALIVPLLWHLFQTF</sequence>
<feature type="transmembrane region" description="Helical" evidence="5">
    <location>
        <begin position="194"/>
        <end position="210"/>
    </location>
</feature>
<feature type="transmembrane region" description="Helical" evidence="5">
    <location>
        <begin position="46"/>
        <end position="63"/>
    </location>
</feature>
<evidence type="ECO:0000256" key="4">
    <source>
        <dbReference type="ARBA" id="ARBA00023136"/>
    </source>
</evidence>
<reference evidence="6 7" key="1">
    <citation type="submission" date="2017-03" db="EMBL/GenBank/DDBJ databases">
        <authorList>
            <person name="Afonso C.L."/>
            <person name="Miller P.J."/>
            <person name="Scott M.A."/>
            <person name="Spackman E."/>
            <person name="Goraichik I."/>
            <person name="Dimitrov K.M."/>
            <person name="Suarez D.L."/>
            <person name="Swayne D.E."/>
        </authorList>
    </citation>
    <scope>NUCLEOTIDE SEQUENCE [LARGE SCALE GENOMIC DNA]</scope>
    <source>
        <strain evidence="6">SB41UT1</strain>
    </source>
</reference>
<evidence type="ECO:0000256" key="1">
    <source>
        <dbReference type="ARBA" id="ARBA00004141"/>
    </source>
</evidence>
<dbReference type="AlphaFoldDB" id="A0A1X7AIR6"/>
<organism evidence="6 7">
    <name type="scientific">Parendozoicomonas haliclonae</name>
    <dbReference type="NCBI Taxonomy" id="1960125"/>
    <lineage>
        <taxon>Bacteria</taxon>
        <taxon>Pseudomonadati</taxon>
        <taxon>Pseudomonadota</taxon>
        <taxon>Gammaproteobacteria</taxon>
        <taxon>Oceanospirillales</taxon>
        <taxon>Endozoicomonadaceae</taxon>
        <taxon>Parendozoicomonas</taxon>
    </lineage>
</organism>
<evidence type="ECO:0000256" key="5">
    <source>
        <dbReference type="SAM" id="Phobius"/>
    </source>
</evidence>
<protein>
    <submittedName>
        <fullName evidence="6">Inner membrane protein YohK</fullName>
    </submittedName>
</protein>
<feature type="transmembrane region" description="Helical" evidence="5">
    <location>
        <begin position="106"/>
        <end position="128"/>
    </location>
</feature>
<dbReference type="PANTHER" id="PTHR30249:SF0">
    <property type="entry name" value="PLASTIDAL GLYCOLATE_GLYCERATE TRANSLOCATOR 1, CHLOROPLASTIC"/>
    <property type="match status" value="1"/>
</dbReference>
<gene>
    <name evidence="6" type="primary">yohK</name>
    <name evidence="6" type="ORF">EHSB41UT_01974</name>
</gene>
<comment type="subcellular location">
    <subcellularLocation>
        <location evidence="1">Membrane</location>
        <topology evidence="1">Multi-pass membrane protein</topology>
    </subcellularLocation>
</comment>
<dbReference type="Pfam" id="PF04172">
    <property type="entry name" value="LrgB"/>
    <property type="match status" value="1"/>
</dbReference>
<dbReference type="EMBL" id="FWPT01000004">
    <property type="protein sequence ID" value="SMA45664.1"/>
    <property type="molecule type" value="Genomic_DNA"/>
</dbReference>
<feature type="transmembrane region" description="Helical" evidence="5">
    <location>
        <begin position="162"/>
        <end position="182"/>
    </location>
</feature>
<dbReference type="RefSeq" id="WP_087109340.1">
    <property type="nucleotide sequence ID" value="NZ_CBCSCN010000002.1"/>
</dbReference>
<evidence type="ECO:0000256" key="2">
    <source>
        <dbReference type="ARBA" id="ARBA00022692"/>
    </source>
</evidence>
<dbReference type="OrthoDB" id="9811701at2"/>
<feature type="transmembrane region" description="Helical" evidence="5">
    <location>
        <begin position="75"/>
        <end position="94"/>
    </location>
</feature>
<dbReference type="PANTHER" id="PTHR30249">
    <property type="entry name" value="PUTATIVE SEROTONIN TRANSPORTER"/>
    <property type="match status" value="1"/>
</dbReference>
<feature type="transmembrane region" description="Helical" evidence="5">
    <location>
        <begin position="12"/>
        <end position="34"/>
    </location>
</feature>
<dbReference type="GO" id="GO:0016020">
    <property type="term" value="C:membrane"/>
    <property type="evidence" value="ECO:0007669"/>
    <property type="project" value="UniProtKB-SubCell"/>
</dbReference>
<accession>A0A1X7AIR6</accession>
<evidence type="ECO:0000313" key="7">
    <source>
        <dbReference type="Proteomes" id="UP000196573"/>
    </source>
</evidence>
<evidence type="ECO:0000313" key="6">
    <source>
        <dbReference type="EMBL" id="SMA45664.1"/>
    </source>
</evidence>
<keyword evidence="2 5" id="KW-0812">Transmembrane</keyword>
<dbReference type="Proteomes" id="UP000196573">
    <property type="component" value="Unassembled WGS sequence"/>
</dbReference>
<name>A0A1X7AIR6_9GAMM</name>
<keyword evidence="4 5" id="KW-0472">Membrane</keyword>
<keyword evidence="3 5" id="KW-1133">Transmembrane helix</keyword>
<dbReference type="InterPro" id="IPR007300">
    <property type="entry name" value="CidB/LrgB"/>
</dbReference>
<feature type="transmembrane region" description="Helical" evidence="5">
    <location>
        <begin position="222"/>
        <end position="242"/>
    </location>
</feature>